<evidence type="ECO:0000256" key="4">
    <source>
        <dbReference type="ARBA" id="ARBA00022452"/>
    </source>
</evidence>
<dbReference type="GO" id="GO:1990281">
    <property type="term" value="C:efflux pump complex"/>
    <property type="evidence" value="ECO:0007669"/>
    <property type="project" value="TreeGrafter"/>
</dbReference>
<dbReference type="Pfam" id="PF02321">
    <property type="entry name" value="OEP"/>
    <property type="match status" value="1"/>
</dbReference>
<keyword evidence="6" id="KW-0472">Membrane</keyword>
<proteinExistence type="inferred from homology"/>
<evidence type="ECO:0000313" key="10">
    <source>
        <dbReference type="Proteomes" id="UP000007113"/>
    </source>
</evidence>
<sequence length="457" mass="48755" precursor="true">MRMMSHRSISNLRASLALCLALPLCAKPLAAQSTSTAATTTEAVTTISLDEAIRRAEANESGFASASAESRASQLNRSIARAGLLPSASFHNQYLFTQGNGSGDRIGQTANAPAPRFIANNAVHEYASQGVVNETVGLQQFSAVSLADANAAKAAAEMEIARRGLVSAVVTLYYGLISAETKLTALQRASDEANHFVTLTQQREEARESAHADVVKAQLQQQQRSRDLADAQVAATRARLELGVLLFPDPRTPFKTEATAVPVLPDRSDIEADAAKNNAELKSALASLHASQAEVTSARAAYLPDLGLNFTYGVDAPQFAAKGPDGARNLGYSASATLDIPLWDWLATQHKVKQSEIRRDAAKVALSAAQRRLIANLAEFYDEAAAARDQLASLDQSIMTAQESLRLTRLRYTGGEGTVFEVVDAQNTLLSAEAARADGAVRYQVALANLQTLTGRF</sequence>
<evidence type="ECO:0000313" key="9">
    <source>
        <dbReference type="EMBL" id="AEU37240.1"/>
    </source>
</evidence>
<accession>G8NQL4</accession>
<reference evidence="9 10" key="1">
    <citation type="submission" date="2011-11" db="EMBL/GenBank/DDBJ databases">
        <title>Complete sequence of Granulicella mallensis MP5ACTX8.</title>
        <authorList>
            <consortium name="US DOE Joint Genome Institute"/>
            <person name="Lucas S."/>
            <person name="Copeland A."/>
            <person name="Lapidus A."/>
            <person name="Cheng J.-F."/>
            <person name="Goodwin L."/>
            <person name="Pitluck S."/>
            <person name="Peters L."/>
            <person name="Lu M."/>
            <person name="Detter J.C."/>
            <person name="Han C."/>
            <person name="Tapia R."/>
            <person name="Land M."/>
            <person name="Hauser L."/>
            <person name="Kyrpides N."/>
            <person name="Ivanova N."/>
            <person name="Mikhailova N."/>
            <person name="Pagani I."/>
            <person name="Rawat S."/>
            <person name="Mannisto M."/>
            <person name="Haggblom M."/>
            <person name="Woyke T."/>
        </authorList>
    </citation>
    <scope>NUCLEOTIDE SEQUENCE [LARGE SCALE GENOMIC DNA]</scope>
    <source>
        <strain evidence="10">ATCC BAA-1857 / DSM 23137 / MP5ACTX8</strain>
    </source>
</reference>
<dbReference type="STRING" id="682795.AciX8_2937"/>
<keyword evidence="8" id="KW-0732">Signal</keyword>
<dbReference type="EMBL" id="CP003130">
    <property type="protein sequence ID" value="AEU37240.1"/>
    <property type="molecule type" value="Genomic_DNA"/>
</dbReference>
<organism evidence="9 10">
    <name type="scientific">Granulicella mallensis (strain ATCC BAA-1857 / DSM 23137 / MP5ACTX8)</name>
    <dbReference type="NCBI Taxonomy" id="682795"/>
    <lineage>
        <taxon>Bacteria</taxon>
        <taxon>Pseudomonadati</taxon>
        <taxon>Acidobacteriota</taxon>
        <taxon>Terriglobia</taxon>
        <taxon>Terriglobales</taxon>
        <taxon>Acidobacteriaceae</taxon>
        <taxon>Granulicella</taxon>
    </lineage>
</organism>
<keyword evidence="7" id="KW-0998">Cell outer membrane</keyword>
<keyword evidence="3" id="KW-0813">Transport</keyword>
<feature type="signal peptide" evidence="8">
    <location>
        <begin position="1"/>
        <end position="26"/>
    </location>
</feature>
<dbReference type="AlphaFoldDB" id="G8NQL4"/>
<dbReference type="GO" id="GO:0015288">
    <property type="term" value="F:porin activity"/>
    <property type="evidence" value="ECO:0007669"/>
    <property type="project" value="TreeGrafter"/>
</dbReference>
<feature type="chain" id="PRO_5003512200" evidence="8">
    <location>
        <begin position="27"/>
        <end position="457"/>
    </location>
</feature>
<dbReference type="RefSeq" id="WP_014266117.1">
    <property type="nucleotide sequence ID" value="NC_016631.1"/>
</dbReference>
<name>G8NQL4_GRAMM</name>
<comment type="similarity">
    <text evidence="2">Belongs to the outer membrane factor (OMF) (TC 1.B.17) family.</text>
</comment>
<dbReference type="SUPFAM" id="SSF56954">
    <property type="entry name" value="Outer membrane efflux proteins (OEP)"/>
    <property type="match status" value="1"/>
</dbReference>
<evidence type="ECO:0000256" key="8">
    <source>
        <dbReference type="SAM" id="SignalP"/>
    </source>
</evidence>
<evidence type="ECO:0000256" key="7">
    <source>
        <dbReference type="ARBA" id="ARBA00023237"/>
    </source>
</evidence>
<dbReference type="HOGENOM" id="CLU_012817_12_1_0"/>
<evidence type="ECO:0000256" key="5">
    <source>
        <dbReference type="ARBA" id="ARBA00022692"/>
    </source>
</evidence>
<dbReference type="KEGG" id="gma:AciX8_2937"/>
<gene>
    <name evidence="9" type="ordered locus">AciX8_2937</name>
</gene>
<evidence type="ECO:0000256" key="1">
    <source>
        <dbReference type="ARBA" id="ARBA00004442"/>
    </source>
</evidence>
<dbReference type="GO" id="GO:0009279">
    <property type="term" value="C:cell outer membrane"/>
    <property type="evidence" value="ECO:0007669"/>
    <property type="project" value="UniProtKB-SubCell"/>
</dbReference>
<dbReference type="eggNOG" id="COG1538">
    <property type="taxonomic scope" value="Bacteria"/>
</dbReference>
<evidence type="ECO:0000256" key="6">
    <source>
        <dbReference type="ARBA" id="ARBA00023136"/>
    </source>
</evidence>
<dbReference type="PANTHER" id="PTHR30026">
    <property type="entry name" value="OUTER MEMBRANE PROTEIN TOLC"/>
    <property type="match status" value="1"/>
</dbReference>
<keyword evidence="5" id="KW-0812">Transmembrane</keyword>
<protein>
    <submittedName>
        <fullName evidence="9">Outer membrane efflux protein</fullName>
    </submittedName>
</protein>
<keyword evidence="10" id="KW-1185">Reference proteome</keyword>
<dbReference type="InterPro" id="IPR003423">
    <property type="entry name" value="OMP_efflux"/>
</dbReference>
<dbReference type="Proteomes" id="UP000007113">
    <property type="component" value="Chromosome"/>
</dbReference>
<dbReference type="InterPro" id="IPR051906">
    <property type="entry name" value="TolC-like"/>
</dbReference>
<evidence type="ECO:0000256" key="3">
    <source>
        <dbReference type="ARBA" id="ARBA00022448"/>
    </source>
</evidence>
<dbReference type="GO" id="GO:0015562">
    <property type="term" value="F:efflux transmembrane transporter activity"/>
    <property type="evidence" value="ECO:0007669"/>
    <property type="project" value="InterPro"/>
</dbReference>
<comment type="subcellular location">
    <subcellularLocation>
        <location evidence="1">Cell outer membrane</location>
    </subcellularLocation>
</comment>
<dbReference type="Gene3D" id="1.20.1600.10">
    <property type="entry name" value="Outer membrane efflux proteins (OEP)"/>
    <property type="match status" value="1"/>
</dbReference>
<keyword evidence="4" id="KW-1134">Transmembrane beta strand</keyword>
<evidence type="ECO:0000256" key="2">
    <source>
        <dbReference type="ARBA" id="ARBA00007613"/>
    </source>
</evidence>
<dbReference type="PANTHER" id="PTHR30026:SF20">
    <property type="entry name" value="OUTER MEMBRANE PROTEIN TOLC"/>
    <property type="match status" value="1"/>
</dbReference>